<sequence>EVVSSSTAGAS</sequence>
<gene>
    <name evidence="2" type="ORF">JXQ802_LOCUS52995</name>
    <name evidence="1" type="ORF">PYM288_LOCUS36628</name>
</gene>
<evidence type="ECO:0000313" key="3">
    <source>
        <dbReference type="Proteomes" id="UP000663854"/>
    </source>
</evidence>
<protein>
    <submittedName>
        <fullName evidence="1">Uncharacterized protein</fullName>
    </submittedName>
</protein>
<dbReference type="Proteomes" id="UP000663854">
    <property type="component" value="Unassembled WGS sequence"/>
</dbReference>
<evidence type="ECO:0000313" key="4">
    <source>
        <dbReference type="Proteomes" id="UP000663870"/>
    </source>
</evidence>
<evidence type="ECO:0000313" key="1">
    <source>
        <dbReference type="EMBL" id="CAF1453024.1"/>
    </source>
</evidence>
<feature type="non-terminal residue" evidence="1">
    <location>
        <position position="1"/>
    </location>
</feature>
<dbReference type="EMBL" id="CAJNOL010008888">
    <property type="protein sequence ID" value="CAF1639616.1"/>
    <property type="molecule type" value="Genomic_DNA"/>
</dbReference>
<keyword evidence="4" id="KW-1185">Reference proteome</keyword>
<reference evidence="1" key="1">
    <citation type="submission" date="2021-02" db="EMBL/GenBank/DDBJ databases">
        <authorList>
            <person name="Nowell W R."/>
        </authorList>
    </citation>
    <scope>NUCLEOTIDE SEQUENCE</scope>
</reference>
<comment type="caution">
    <text evidence="1">The sequence shown here is derived from an EMBL/GenBank/DDBJ whole genome shotgun (WGS) entry which is preliminary data.</text>
</comment>
<organism evidence="1 3">
    <name type="scientific">Rotaria sordida</name>
    <dbReference type="NCBI Taxonomy" id="392033"/>
    <lineage>
        <taxon>Eukaryota</taxon>
        <taxon>Metazoa</taxon>
        <taxon>Spiralia</taxon>
        <taxon>Gnathifera</taxon>
        <taxon>Rotifera</taxon>
        <taxon>Eurotatoria</taxon>
        <taxon>Bdelloidea</taxon>
        <taxon>Philodinida</taxon>
        <taxon>Philodinidae</taxon>
        <taxon>Rotaria</taxon>
    </lineage>
</organism>
<proteinExistence type="predicted"/>
<dbReference type="EMBL" id="CAJNOH010007243">
    <property type="protein sequence ID" value="CAF1453024.1"/>
    <property type="molecule type" value="Genomic_DNA"/>
</dbReference>
<dbReference type="Proteomes" id="UP000663870">
    <property type="component" value="Unassembled WGS sequence"/>
</dbReference>
<name>A0A815PQ60_9BILA</name>
<evidence type="ECO:0000313" key="2">
    <source>
        <dbReference type="EMBL" id="CAF1639616.1"/>
    </source>
</evidence>
<accession>A0A815PQ60</accession>